<accession>A0ACB5UC40</accession>
<organism evidence="1 2">
    <name type="scientific">Ambrosiozyma monospora</name>
    <name type="common">Yeast</name>
    <name type="synonym">Endomycopsis monosporus</name>
    <dbReference type="NCBI Taxonomy" id="43982"/>
    <lineage>
        <taxon>Eukaryota</taxon>
        <taxon>Fungi</taxon>
        <taxon>Dikarya</taxon>
        <taxon>Ascomycota</taxon>
        <taxon>Saccharomycotina</taxon>
        <taxon>Pichiomycetes</taxon>
        <taxon>Pichiales</taxon>
        <taxon>Pichiaceae</taxon>
        <taxon>Ambrosiozyma</taxon>
    </lineage>
</organism>
<name>A0ACB5UC40_AMBMO</name>
<sequence>MESMMEMLVKNLLKEKNVDLSSMSSNSSDIATPVDGENNNADDQETEDEMICDEEYSNKDIKGCIDGIADDNKEEDSMLGEKMVFGKHSSISIFSKTGVNWMASKFKDPYVMFPLKNMMTNMIRLEPEIFSVWVDPIDRSKVSPLPPRNIVESLLHSTVNLSFFDKSLEEKARTIAKSYCDYRDGLIPEPRFTYGELLLLNAILLLSCTIHLDKSKVGLVPENERIAGDVLEKYGRYFLDNTLFYFHRVALVSDGLTVI</sequence>
<proteinExistence type="predicted"/>
<comment type="caution">
    <text evidence="1">The sequence shown here is derived from an EMBL/GenBank/DDBJ whole genome shotgun (WGS) entry which is preliminary data.</text>
</comment>
<keyword evidence="2" id="KW-1185">Reference proteome</keyword>
<gene>
    <name evidence="1" type="ORF">Amon02_001292900</name>
</gene>
<evidence type="ECO:0000313" key="2">
    <source>
        <dbReference type="Proteomes" id="UP001165064"/>
    </source>
</evidence>
<evidence type="ECO:0000313" key="1">
    <source>
        <dbReference type="EMBL" id="GMF07499.1"/>
    </source>
</evidence>
<dbReference type="EMBL" id="BSXS01016254">
    <property type="protein sequence ID" value="GMF07499.1"/>
    <property type="molecule type" value="Genomic_DNA"/>
</dbReference>
<dbReference type="Proteomes" id="UP001165064">
    <property type="component" value="Unassembled WGS sequence"/>
</dbReference>
<reference evidence="1" key="1">
    <citation type="submission" date="2023-04" db="EMBL/GenBank/DDBJ databases">
        <title>Ambrosiozyma monospora NBRC 10751.</title>
        <authorList>
            <person name="Ichikawa N."/>
            <person name="Sato H."/>
            <person name="Tonouchi N."/>
        </authorList>
    </citation>
    <scope>NUCLEOTIDE SEQUENCE</scope>
    <source>
        <strain evidence="1">NBRC 10751</strain>
    </source>
</reference>
<protein>
    <submittedName>
        <fullName evidence="1">Unnamed protein product</fullName>
    </submittedName>
</protein>